<protein>
    <recommendedName>
        <fullName evidence="4">Lipoprotein</fullName>
    </recommendedName>
</protein>
<reference evidence="2" key="1">
    <citation type="submission" date="2009-07" db="EMBL/GenBank/DDBJ databases">
        <authorList>
            <person name="Weinstock G."/>
            <person name="Sodergren E."/>
            <person name="Clifton S."/>
            <person name="Fulton L."/>
            <person name="Fulton B."/>
            <person name="Courtney L."/>
            <person name="Fronick C."/>
            <person name="Harrison M."/>
            <person name="Strong C."/>
            <person name="Farmer C."/>
            <person name="Delahaunty K."/>
            <person name="Markovic C."/>
            <person name="Hall O."/>
            <person name="Minx P."/>
            <person name="Tomlinson C."/>
            <person name="Mitreva M."/>
            <person name="Nelson J."/>
            <person name="Hou S."/>
            <person name="Wollam A."/>
            <person name="Pepin K.H."/>
            <person name="Johnson M."/>
            <person name="Bhonagiri V."/>
            <person name="Nash W.E."/>
            <person name="Warren W."/>
            <person name="Chinwalla A."/>
            <person name="Mardis E.R."/>
            <person name="Wilson R.K."/>
        </authorList>
    </citation>
    <scope>NUCLEOTIDE SEQUENCE [LARGE SCALE GENOMIC DNA]</scope>
    <source>
        <strain evidence="2">DSM 14469</strain>
    </source>
</reference>
<dbReference type="AlphaFoldDB" id="C6LEF8"/>
<dbReference type="eggNOG" id="ENOG502ZB3X">
    <property type="taxonomic scope" value="Bacteria"/>
</dbReference>
<dbReference type="Pfam" id="PF19499">
    <property type="entry name" value="DUF6034"/>
    <property type="match status" value="1"/>
</dbReference>
<evidence type="ECO:0000256" key="1">
    <source>
        <dbReference type="SAM" id="MobiDB-lite"/>
    </source>
</evidence>
<feature type="compositionally biased region" description="Basic and acidic residues" evidence="1">
    <location>
        <begin position="42"/>
        <end position="54"/>
    </location>
</feature>
<proteinExistence type="predicted"/>
<sequence length="570" mass="62019">MATKKQEDKDMRKIKGFAAVLCAAAVMTGCAGTPEQAIVREKSGQSLDNYKEAESQMSVSPQEAGTANAADGQESAADIENAAGGQEDAADKTGASAGGGSGSAVSLSARLQAPETYEAQVQTKDGTFTLNCHAEVAIPDAGGASVYRVGQMEFTQEWIDRVTEAFFGDSPVYNGYTYNGVTKAEALEKLNQLKAWQAEGNTDPYGYIAEAKAAGMENPEESYDLQQDIDAWEQTYAEAPETRDYTEVKPGLDGGFAVQENGDDLSVDNFIGMVEMDGNLYRYQLKRYPSMPMIIDITNYGSGSPDENWRSWYAADFDGAQETALLTGEPSQYDSAGITKEKLTEMAGITPEEAQEMADGYMEKLGLADDFSAKNVALSVCSENSRDNAGAQTIGTDAGYLVSYTRDIDGFPVTDEEKMGGGAESMDSTQETWSYEKVEFTVNKDGIQYVEIHNLYEIGEQQVTNVEMLPFAEIADIFESMLQIQNADMTYSKGKTFDIDRVTLGYMRVYDPGADSASGLLVPVWDFFGKGTDYAVYQEEEYVNVQDDPRSSFMTINAADGTVIDRTLGY</sequence>
<name>C6LEF8_9FIRM</name>
<feature type="region of interest" description="Disordered" evidence="1">
    <location>
        <begin position="42"/>
        <end position="104"/>
    </location>
</feature>
<gene>
    <name evidence="2" type="ORF">BRYFOR_07007</name>
</gene>
<keyword evidence="3" id="KW-1185">Reference proteome</keyword>
<evidence type="ECO:0000313" key="2">
    <source>
        <dbReference type="EMBL" id="EET60941.1"/>
    </source>
</evidence>
<dbReference type="STRING" id="168384.SAMN05660368_00379"/>
<feature type="compositionally biased region" description="Polar residues" evidence="1">
    <location>
        <begin position="55"/>
        <end position="65"/>
    </location>
</feature>
<dbReference type="InterPro" id="IPR046098">
    <property type="entry name" value="DUF6034"/>
</dbReference>
<organism evidence="2 3">
    <name type="scientific">Marvinbryantia formatexigens DSM 14469</name>
    <dbReference type="NCBI Taxonomy" id="478749"/>
    <lineage>
        <taxon>Bacteria</taxon>
        <taxon>Bacillati</taxon>
        <taxon>Bacillota</taxon>
        <taxon>Clostridia</taxon>
        <taxon>Lachnospirales</taxon>
        <taxon>Lachnospiraceae</taxon>
        <taxon>Marvinbryantia</taxon>
    </lineage>
</organism>
<evidence type="ECO:0008006" key="4">
    <source>
        <dbReference type="Google" id="ProtNLM"/>
    </source>
</evidence>
<dbReference type="PROSITE" id="PS51257">
    <property type="entry name" value="PROKAR_LIPOPROTEIN"/>
    <property type="match status" value="1"/>
</dbReference>
<dbReference type="EMBL" id="ACCL02000008">
    <property type="protein sequence ID" value="EET60941.1"/>
    <property type="molecule type" value="Genomic_DNA"/>
</dbReference>
<accession>C6LEF8</accession>
<evidence type="ECO:0000313" key="3">
    <source>
        <dbReference type="Proteomes" id="UP000005561"/>
    </source>
</evidence>
<dbReference type="Proteomes" id="UP000005561">
    <property type="component" value="Unassembled WGS sequence"/>
</dbReference>
<comment type="caution">
    <text evidence="2">The sequence shown here is derived from an EMBL/GenBank/DDBJ whole genome shotgun (WGS) entry which is preliminary data.</text>
</comment>